<reference evidence="1 2" key="1">
    <citation type="submission" date="2019-12" db="EMBL/GenBank/DDBJ databases">
        <authorList>
            <person name="Alioto T."/>
            <person name="Alioto T."/>
            <person name="Gomez Garrido J."/>
        </authorList>
    </citation>
    <scope>NUCLEOTIDE SEQUENCE [LARGE SCALE GENOMIC DNA]</scope>
</reference>
<comment type="caution">
    <text evidence="1">The sequence shown here is derived from an EMBL/GenBank/DDBJ whole genome shotgun (WGS) entry which is preliminary data.</text>
</comment>
<protein>
    <submittedName>
        <fullName evidence="1">Uncharacterized protein</fullName>
    </submittedName>
</protein>
<dbReference type="Proteomes" id="UP000594638">
    <property type="component" value="Unassembled WGS sequence"/>
</dbReference>
<organism evidence="1 2">
    <name type="scientific">Olea europaea subsp. europaea</name>
    <dbReference type="NCBI Taxonomy" id="158383"/>
    <lineage>
        <taxon>Eukaryota</taxon>
        <taxon>Viridiplantae</taxon>
        <taxon>Streptophyta</taxon>
        <taxon>Embryophyta</taxon>
        <taxon>Tracheophyta</taxon>
        <taxon>Spermatophyta</taxon>
        <taxon>Magnoliopsida</taxon>
        <taxon>eudicotyledons</taxon>
        <taxon>Gunneridae</taxon>
        <taxon>Pentapetalae</taxon>
        <taxon>asterids</taxon>
        <taxon>lamiids</taxon>
        <taxon>Lamiales</taxon>
        <taxon>Oleaceae</taxon>
        <taxon>Oleeae</taxon>
        <taxon>Olea</taxon>
    </lineage>
</organism>
<keyword evidence="2" id="KW-1185">Reference proteome</keyword>
<accession>A0A8S0TWJ0</accession>
<proteinExistence type="predicted"/>
<gene>
    <name evidence="1" type="ORF">OLEA9_A059647</name>
</gene>
<name>A0A8S0TWJ0_OLEEU</name>
<sequence>MEEENRDTKDDTEFNDSNKDICSILMILFRVGSSQAYEEVYRFEFILNPGIEQQSKF</sequence>
<evidence type="ECO:0000313" key="2">
    <source>
        <dbReference type="Proteomes" id="UP000594638"/>
    </source>
</evidence>
<dbReference type="Gramene" id="OE9A059647T1">
    <property type="protein sequence ID" value="OE9A059647C1"/>
    <property type="gene ID" value="OE9A059647"/>
</dbReference>
<dbReference type="EMBL" id="CACTIH010007331">
    <property type="protein sequence ID" value="CAA3009999.1"/>
    <property type="molecule type" value="Genomic_DNA"/>
</dbReference>
<evidence type="ECO:0000313" key="1">
    <source>
        <dbReference type="EMBL" id="CAA3009999.1"/>
    </source>
</evidence>
<dbReference type="AlphaFoldDB" id="A0A8S0TWJ0"/>